<dbReference type="EMBL" id="JANHAX010000002">
    <property type="protein sequence ID" value="MDQ2089795.1"/>
    <property type="molecule type" value="Genomic_DNA"/>
</dbReference>
<accession>A0AAE4B426</accession>
<evidence type="ECO:0000313" key="3">
    <source>
        <dbReference type="Proteomes" id="UP001226762"/>
    </source>
</evidence>
<evidence type="ECO:0000313" key="2">
    <source>
        <dbReference type="EMBL" id="MDQ2089795.1"/>
    </source>
</evidence>
<reference evidence="2" key="2">
    <citation type="submission" date="2023-02" db="EMBL/GenBank/DDBJ databases">
        <title>'Rhodoalgimonas zhirmunskyi' gen. nov., isolated from a red alga.</title>
        <authorList>
            <person name="Nedashkovskaya O.I."/>
            <person name="Otstavnykh N.Y."/>
            <person name="Bystritskaya E.P."/>
            <person name="Balabanova L.A."/>
            <person name="Isaeva M.P."/>
        </authorList>
    </citation>
    <scope>NUCLEOTIDE SEQUENCE</scope>
    <source>
        <strain evidence="2">KCTC 52189</strain>
    </source>
</reference>
<dbReference type="RefSeq" id="WP_306735065.1">
    <property type="nucleotide sequence ID" value="NZ_JANHAX010000002.1"/>
</dbReference>
<keyword evidence="3" id="KW-1185">Reference proteome</keyword>
<reference evidence="2" key="1">
    <citation type="submission" date="2022-07" db="EMBL/GenBank/DDBJ databases">
        <authorList>
            <person name="Otstavnykh N."/>
            <person name="Isaeva M."/>
            <person name="Bystritskaya E."/>
        </authorList>
    </citation>
    <scope>NUCLEOTIDE SEQUENCE</scope>
    <source>
        <strain evidence="2">KCTC 52189</strain>
    </source>
</reference>
<protein>
    <submittedName>
        <fullName evidence="2">Uncharacterized protein</fullName>
    </submittedName>
</protein>
<sequence length="196" mass="21169">MSDKLLKQLASEEFRVFVKTVLDRKAARGKEAITARAAEAVVSGKSATIRVSIDHALLTQLRELTSELRDEIEPKLGSTLRKLKAAGTKVFDAGASGSKAAARRAELAKAAETPEAWAAYWDRPMIDPITGGCIVACIVVCGMIIVWIVVEECFPAPAPPPTPTPPPPPEEECVEVEVPVETEVCEEECEEQCPDD</sequence>
<gene>
    <name evidence="2" type="ORF">NO357_07785</name>
</gene>
<dbReference type="AlphaFoldDB" id="A0AAE4B426"/>
<keyword evidence="1" id="KW-1133">Transmembrane helix</keyword>
<comment type="caution">
    <text evidence="2">The sequence shown here is derived from an EMBL/GenBank/DDBJ whole genome shotgun (WGS) entry which is preliminary data.</text>
</comment>
<feature type="transmembrane region" description="Helical" evidence="1">
    <location>
        <begin position="129"/>
        <end position="150"/>
    </location>
</feature>
<dbReference type="Proteomes" id="UP001226762">
    <property type="component" value="Unassembled WGS sequence"/>
</dbReference>
<proteinExistence type="predicted"/>
<keyword evidence="1" id="KW-0812">Transmembrane</keyword>
<evidence type="ECO:0000256" key="1">
    <source>
        <dbReference type="SAM" id="Phobius"/>
    </source>
</evidence>
<organism evidence="2 3">
    <name type="scientific">Marimonas arenosa</name>
    <dbReference type="NCBI Taxonomy" id="1795305"/>
    <lineage>
        <taxon>Bacteria</taxon>
        <taxon>Pseudomonadati</taxon>
        <taxon>Pseudomonadota</taxon>
        <taxon>Alphaproteobacteria</taxon>
        <taxon>Rhodobacterales</taxon>
        <taxon>Paracoccaceae</taxon>
        <taxon>Marimonas</taxon>
    </lineage>
</organism>
<keyword evidence="1" id="KW-0472">Membrane</keyword>
<name>A0AAE4B426_9RHOB</name>